<gene>
    <name evidence="2" type="ORF">TNCV_1171971</name>
</gene>
<sequence>MSAKSVDIQASSGWCGEEVKRREPPQVSSSSLGHDSNLRVALLRILASPCVQSWFGASNYTWRQSGFEPLESHALHDAKVHVTPLYVS</sequence>
<name>A0A8X6S5G1_TRICX</name>
<comment type="caution">
    <text evidence="2">The sequence shown here is derived from an EMBL/GenBank/DDBJ whole genome shotgun (WGS) entry which is preliminary data.</text>
</comment>
<proteinExistence type="predicted"/>
<evidence type="ECO:0000313" key="3">
    <source>
        <dbReference type="Proteomes" id="UP000887159"/>
    </source>
</evidence>
<dbReference type="Proteomes" id="UP000887159">
    <property type="component" value="Unassembled WGS sequence"/>
</dbReference>
<protein>
    <submittedName>
        <fullName evidence="2">Uncharacterized protein</fullName>
    </submittedName>
</protein>
<dbReference type="EMBL" id="BMAU01021236">
    <property type="protein sequence ID" value="GFY03237.1"/>
    <property type="molecule type" value="Genomic_DNA"/>
</dbReference>
<evidence type="ECO:0000256" key="1">
    <source>
        <dbReference type="SAM" id="MobiDB-lite"/>
    </source>
</evidence>
<reference evidence="2" key="1">
    <citation type="submission" date="2020-08" db="EMBL/GenBank/DDBJ databases">
        <title>Multicomponent nature underlies the extraordinary mechanical properties of spider dragline silk.</title>
        <authorList>
            <person name="Kono N."/>
            <person name="Nakamura H."/>
            <person name="Mori M."/>
            <person name="Yoshida Y."/>
            <person name="Ohtoshi R."/>
            <person name="Malay A.D."/>
            <person name="Moran D.A.P."/>
            <person name="Tomita M."/>
            <person name="Numata K."/>
            <person name="Arakawa K."/>
        </authorList>
    </citation>
    <scope>NUCLEOTIDE SEQUENCE</scope>
</reference>
<organism evidence="2 3">
    <name type="scientific">Trichonephila clavipes</name>
    <name type="common">Golden silk orbweaver</name>
    <name type="synonym">Nephila clavipes</name>
    <dbReference type="NCBI Taxonomy" id="2585209"/>
    <lineage>
        <taxon>Eukaryota</taxon>
        <taxon>Metazoa</taxon>
        <taxon>Ecdysozoa</taxon>
        <taxon>Arthropoda</taxon>
        <taxon>Chelicerata</taxon>
        <taxon>Arachnida</taxon>
        <taxon>Araneae</taxon>
        <taxon>Araneomorphae</taxon>
        <taxon>Entelegynae</taxon>
        <taxon>Araneoidea</taxon>
        <taxon>Nephilidae</taxon>
        <taxon>Trichonephila</taxon>
    </lineage>
</organism>
<keyword evidence="3" id="KW-1185">Reference proteome</keyword>
<accession>A0A8X6S5G1</accession>
<feature type="region of interest" description="Disordered" evidence="1">
    <location>
        <begin position="1"/>
        <end position="33"/>
    </location>
</feature>
<evidence type="ECO:0000313" key="2">
    <source>
        <dbReference type="EMBL" id="GFY03237.1"/>
    </source>
</evidence>
<dbReference type="AlphaFoldDB" id="A0A8X6S5G1"/>